<evidence type="ECO:0000259" key="4">
    <source>
        <dbReference type="PROSITE" id="PS51212"/>
    </source>
</evidence>
<dbReference type="EMBL" id="NPHW01003676">
    <property type="protein sequence ID" value="OXV09179.1"/>
    <property type="molecule type" value="Genomic_DNA"/>
</dbReference>
<feature type="chain" id="PRO_5013122078" description="WSC domain-containing protein" evidence="3">
    <location>
        <begin position="25"/>
        <end position="283"/>
    </location>
</feature>
<evidence type="ECO:0000256" key="3">
    <source>
        <dbReference type="SAM" id="SignalP"/>
    </source>
</evidence>
<feature type="compositionally biased region" description="Low complexity" evidence="1">
    <location>
        <begin position="139"/>
        <end position="148"/>
    </location>
</feature>
<dbReference type="Gene3D" id="1.20.5.510">
    <property type="entry name" value="Single helix bin"/>
    <property type="match status" value="1"/>
</dbReference>
<gene>
    <name evidence="5" type="ORF">Egran_03064</name>
</gene>
<dbReference type="Pfam" id="PF01822">
    <property type="entry name" value="WSC"/>
    <property type="match status" value="1"/>
</dbReference>
<keyword evidence="2" id="KW-1133">Transmembrane helix</keyword>
<dbReference type="AlphaFoldDB" id="A0A232LYF5"/>
<evidence type="ECO:0000256" key="2">
    <source>
        <dbReference type="SAM" id="Phobius"/>
    </source>
</evidence>
<comment type="caution">
    <text evidence="5">The sequence shown here is derived from an EMBL/GenBank/DDBJ whole genome shotgun (WGS) entry which is preliminary data.</text>
</comment>
<dbReference type="OrthoDB" id="2019572at2759"/>
<name>A0A232LYF5_9EURO</name>
<feature type="domain" description="WSC" evidence="4">
    <location>
        <begin position="41"/>
        <end position="130"/>
    </location>
</feature>
<organism evidence="5 6">
    <name type="scientific">Elaphomyces granulatus</name>
    <dbReference type="NCBI Taxonomy" id="519963"/>
    <lineage>
        <taxon>Eukaryota</taxon>
        <taxon>Fungi</taxon>
        <taxon>Dikarya</taxon>
        <taxon>Ascomycota</taxon>
        <taxon>Pezizomycotina</taxon>
        <taxon>Eurotiomycetes</taxon>
        <taxon>Eurotiomycetidae</taxon>
        <taxon>Eurotiales</taxon>
        <taxon>Elaphomycetaceae</taxon>
        <taxon>Elaphomyces</taxon>
    </lineage>
</organism>
<feature type="transmembrane region" description="Helical" evidence="2">
    <location>
        <begin position="189"/>
        <end position="214"/>
    </location>
</feature>
<protein>
    <recommendedName>
        <fullName evidence="4">WSC domain-containing protein</fullName>
    </recommendedName>
</protein>
<evidence type="ECO:0000313" key="5">
    <source>
        <dbReference type="EMBL" id="OXV09179.1"/>
    </source>
</evidence>
<keyword evidence="2" id="KW-0472">Membrane</keyword>
<keyword evidence="2" id="KW-0812">Transmembrane</keyword>
<evidence type="ECO:0000256" key="1">
    <source>
        <dbReference type="SAM" id="MobiDB-lite"/>
    </source>
</evidence>
<feature type="signal peptide" evidence="3">
    <location>
        <begin position="1"/>
        <end position="24"/>
    </location>
</feature>
<dbReference type="InterPro" id="IPR002889">
    <property type="entry name" value="WSC_carb-bd"/>
</dbReference>
<dbReference type="PROSITE" id="PS51212">
    <property type="entry name" value="WSC"/>
    <property type="match status" value="1"/>
</dbReference>
<feature type="region of interest" description="Disordered" evidence="1">
    <location>
        <begin position="134"/>
        <end position="154"/>
    </location>
</feature>
<accession>A0A232LYF5</accession>
<evidence type="ECO:0000313" key="6">
    <source>
        <dbReference type="Proteomes" id="UP000243515"/>
    </source>
</evidence>
<dbReference type="SMART" id="SM00321">
    <property type="entry name" value="WSC"/>
    <property type="match status" value="1"/>
</dbReference>
<proteinExistence type="predicted"/>
<reference evidence="5 6" key="1">
    <citation type="journal article" date="2015" name="Environ. Microbiol.">
        <title>Metagenome sequence of Elaphomyces granulatus from sporocarp tissue reveals Ascomycota ectomycorrhizal fingerprints of genome expansion and a Proteobacteria-rich microbiome.</title>
        <authorList>
            <person name="Quandt C.A."/>
            <person name="Kohler A."/>
            <person name="Hesse C.N."/>
            <person name="Sharpton T.J."/>
            <person name="Martin F."/>
            <person name="Spatafora J.W."/>
        </authorList>
    </citation>
    <scope>NUCLEOTIDE SEQUENCE [LARGE SCALE GENOMIC DNA]</scope>
    <source>
        <strain evidence="5 6">OSC145934</strain>
    </source>
</reference>
<keyword evidence="6" id="KW-1185">Reference proteome</keyword>
<keyword evidence="3" id="KW-0732">Signal</keyword>
<dbReference type="Proteomes" id="UP000243515">
    <property type="component" value="Unassembled WGS sequence"/>
</dbReference>
<sequence>MKYIITKAVLSASTLLLSTRHTVADPVAAPEPVPTTLALKTMSKKGCYSSSQGFTDQGSWTYQSSGYCQQLCVGKGFPVMALWKGSDCLCGNALPPDSAQTDNNNCNAPCDGWPQDTCGGNNAYDIYLTGTEDTVSTLPSGPTTTTSGDAGGPTGAPVVVTQAGATVVVTASSQTNSSSSQSKSSGPNIAGIAAGVVVGVGVLGIIIGSAFFLIRRQKRKAVEREYRRNAAISFAPSKTASTGSMNNSRWDGEYMAQRRQSNGSIAEDEDFSRRILKVTNPDR</sequence>